<dbReference type="AlphaFoldDB" id="A0A6P1MI12"/>
<proteinExistence type="predicted"/>
<dbReference type="SUPFAM" id="SSF54862">
    <property type="entry name" value="4Fe-4S ferredoxins"/>
    <property type="match status" value="1"/>
</dbReference>
<dbReference type="GO" id="GO:0051536">
    <property type="term" value="F:iron-sulfur cluster binding"/>
    <property type="evidence" value="ECO:0007669"/>
    <property type="project" value="UniProtKB-KW"/>
</dbReference>
<dbReference type="PRINTS" id="PR00069">
    <property type="entry name" value="ALDKETRDTASE"/>
</dbReference>
<dbReference type="Proteomes" id="UP000463883">
    <property type="component" value="Chromosome"/>
</dbReference>
<evidence type="ECO:0000256" key="2">
    <source>
        <dbReference type="ARBA" id="ARBA00023004"/>
    </source>
</evidence>
<dbReference type="InterPro" id="IPR023210">
    <property type="entry name" value="NADP_OxRdtase_dom"/>
</dbReference>
<evidence type="ECO:0000256" key="1">
    <source>
        <dbReference type="ARBA" id="ARBA00022723"/>
    </source>
</evidence>
<keyword evidence="1" id="KW-0479">Metal-binding</keyword>
<dbReference type="PANTHER" id="PTHR43312:SF1">
    <property type="entry name" value="NADP-DEPENDENT OXIDOREDUCTASE DOMAIN-CONTAINING PROTEIN"/>
    <property type="match status" value="1"/>
</dbReference>
<accession>A0A6P1MI12</accession>
<dbReference type="KEGG" id="amic:Ami3637_16135"/>
<dbReference type="PROSITE" id="PS51379">
    <property type="entry name" value="4FE4S_FER_2"/>
    <property type="match status" value="2"/>
</dbReference>
<organism evidence="5 6">
    <name type="scientific">Aminipila terrae</name>
    <dbReference type="NCBI Taxonomy" id="2697030"/>
    <lineage>
        <taxon>Bacteria</taxon>
        <taxon>Bacillati</taxon>
        <taxon>Bacillota</taxon>
        <taxon>Clostridia</taxon>
        <taxon>Peptostreptococcales</taxon>
        <taxon>Anaerovoracaceae</taxon>
        <taxon>Aminipila</taxon>
    </lineage>
</organism>
<dbReference type="PROSITE" id="PS00198">
    <property type="entry name" value="4FE4S_FER_1"/>
    <property type="match status" value="2"/>
</dbReference>
<dbReference type="Pfam" id="PF00248">
    <property type="entry name" value="Aldo_ket_red"/>
    <property type="match status" value="1"/>
</dbReference>
<evidence type="ECO:0000313" key="5">
    <source>
        <dbReference type="EMBL" id="QHI73702.1"/>
    </source>
</evidence>
<name>A0A6P1MI12_9FIRM</name>
<dbReference type="CDD" id="cd19100">
    <property type="entry name" value="AKR_unchar"/>
    <property type="match status" value="1"/>
</dbReference>
<evidence type="ECO:0000313" key="6">
    <source>
        <dbReference type="Proteomes" id="UP000463883"/>
    </source>
</evidence>
<dbReference type="Pfam" id="PF14697">
    <property type="entry name" value="Fer4_21"/>
    <property type="match status" value="1"/>
</dbReference>
<evidence type="ECO:0000256" key="3">
    <source>
        <dbReference type="ARBA" id="ARBA00023014"/>
    </source>
</evidence>
<dbReference type="InterPro" id="IPR017896">
    <property type="entry name" value="4Fe4S_Fe-S-bd"/>
</dbReference>
<protein>
    <submittedName>
        <fullName evidence="5">4Fe-4S dicluster domain-containing protein</fullName>
    </submittedName>
</protein>
<feature type="domain" description="4Fe-4S ferredoxin-type" evidence="4">
    <location>
        <begin position="291"/>
        <end position="318"/>
    </location>
</feature>
<keyword evidence="2" id="KW-0408">Iron</keyword>
<dbReference type="PANTHER" id="PTHR43312">
    <property type="entry name" value="D-THREO-ALDOSE 1-DEHYDROGENASE"/>
    <property type="match status" value="1"/>
</dbReference>
<keyword evidence="6" id="KW-1185">Reference proteome</keyword>
<dbReference type="RefSeq" id="WP_162363467.1">
    <property type="nucleotide sequence ID" value="NZ_CP047591.1"/>
</dbReference>
<dbReference type="InterPro" id="IPR036812">
    <property type="entry name" value="NAD(P)_OxRdtase_dom_sf"/>
</dbReference>
<gene>
    <name evidence="5" type="ORF">Ami3637_16135</name>
</gene>
<sequence>MQKNVLGKTDLKVTQVGFGVLTIGKTQLNMSLEEGSAVLKYALECGINFLDTAQYYDTYHYIKRALKGTNYNPVITSKCLDPSYNQMKYAVEQARKEMDRDVIDIFLLHEVRSISDWENRIGAWEYLQEAKTKGLVKAIGVSTHHVDVAEHAAQISELDVLFPLINFRSLGIRKGNGPGTKEEMAVAIKKNTEHDKGIFTMKVFGGGNLTGHYLEALDYVHTLPGVSSMMIGFGHKQEIDRIIEYIEGSLDQNYIPDITKKKIHIDEGDCEGCGACIEKCPNHAITFNDNGSAGVNHSVCLTCGYCAPVCPVRAIIMF</sequence>
<dbReference type="GO" id="GO:0046872">
    <property type="term" value="F:metal ion binding"/>
    <property type="evidence" value="ECO:0007669"/>
    <property type="project" value="UniProtKB-KW"/>
</dbReference>
<reference evidence="5 6" key="1">
    <citation type="submission" date="2020-01" db="EMBL/GenBank/DDBJ databases">
        <title>Genomic analysis of Aminipila sp. CBA3637.</title>
        <authorList>
            <person name="Kim Y.B."/>
            <person name="Roh S.W."/>
        </authorList>
    </citation>
    <scope>NUCLEOTIDE SEQUENCE [LARGE SCALE GENOMIC DNA]</scope>
    <source>
        <strain evidence="5 6">CBA3637</strain>
    </source>
</reference>
<keyword evidence="3" id="KW-0411">Iron-sulfur</keyword>
<dbReference type="InterPro" id="IPR053135">
    <property type="entry name" value="AKR2_Oxidoreductase"/>
</dbReference>
<dbReference type="InterPro" id="IPR017900">
    <property type="entry name" value="4Fe4S_Fe_S_CS"/>
</dbReference>
<dbReference type="GO" id="GO:0016491">
    <property type="term" value="F:oxidoreductase activity"/>
    <property type="evidence" value="ECO:0007669"/>
    <property type="project" value="InterPro"/>
</dbReference>
<dbReference type="SUPFAM" id="SSF51430">
    <property type="entry name" value="NAD(P)-linked oxidoreductase"/>
    <property type="match status" value="1"/>
</dbReference>
<dbReference type="Gene3D" id="3.20.20.100">
    <property type="entry name" value="NADP-dependent oxidoreductase domain"/>
    <property type="match status" value="1"/>
</dbReference>
<evidence type="ECO:0000259" key="4">
    <source>
        <dbReference type="PROSITE" id="PS51379"/>
    </source>
</evidence>
<dbReference type="Gene3D" id="3.30.70.20">
    <property type="match status" value="1"/>
</dbReference>
<dbReference type="InterPro" id="IPR020471">
    <property type="entry name" value="AKR"/>
</dbReference>
<feature type="domain" description="4Fe-4S ferredoxin-type" evidence="4">
    <location>
        <begin position="261"/>
        <end position="290"/>
    </location>
</feature>
<dbReference type="EMBL" id="CP047591">
    <property type="protein sequence ID" value="QHI73702.1"/>
    <property type="molecule type" value="Genomic_DNA"/>
</dbReference>